<dbReference type="InterPro" id="IPR000485">
    <property type="entry name" value="AsnC-type_HTH_dom"/>
</dbReference>
<sequence length="152" mass="16401">MQLDSIDHHIISCLIEDARSSFREIGESVGLSAPAVKRRVDRLRAEGVITGFTARVDPGSVGWHTEAFVAVTYGGNITPTRIRAILTPIAEVVAAYTVSGDADVLVHVRAADMAHFEQALERLRAADGVARTESRIVLSTLLDRPNVVDGRA</sequence>
<dbReference type="OrthoDB" id="166264at2"/>
<dbReference type="InterPro" id="IPR019888">
    <property type="entry name" value="Tscrpt_reg_AsnC-like"/>
</dbReference>
<keyword evidence="6" id="KW-1185">Reference proteome</keyword>
<dbReference type="InterPro" id="IPR036388">
    <property type="entry name" value="WH-like_DNA-bd_sf"/>
</dbReference>
<dbReference type="GO" id="GO:0005829">
    <property type="term" value="C:cytosol"/>
    <property type="evidence" value="ECO:0007669"/>
    <property type="project" value="TreeGrafter"/>
</dbReference>
<dbReference type="InterPro" id="IPR019885">
    <property type="entry name" value="Tscrpt_reg_HTH_AsnC-type_CS"/>
</dbReference>
<dbReference type="GO" id="GO:0043565">
    <property type="term" value="F:sequence-specific DNA binding"/>
    <property type="evidence" value="ECO:0007669"/>
    <property type="project" value="InterPro"/>
</dbReference>
<dbReference type="RefSeq" id="WP_090476269.1">
    <property type="nucleotide sequence ID" value="NZ_LT629710.1"/>
</dbReference>
<dbReference type="EMBL" id="LT629710">
    <property type="protein sequence ID" value="SDO96569.1"/>
    <property type="molecule type" value="Genomic_DNA"/>
</dbReference>
<gene>
    <name evidence="5" type="ORF">SAMN04515671_2501</name>
</gene>
<dbReference type="Proteomes" id="UP000198741">
    <property type="component" value="Chromosome I"/>
</dbReference>
<evidence type="ECO:0000256" key="2">
    <source>
        <dbReference type="ARBA" id="ARBA00023125"/>
    </source>
</evidence>
<evidence type="ECO:0000256" key="3">
    <source>
        <dbReference type="ARBA" id="ARBA00023163"/>
    </source>
</evidence>
<dbReference type="STRING" id="1090615.SAMN04515671_2501"/>
<dbReference type="SMART" id="SM00344">
    <property type="entry name" value="HTH_ASNC"/>
    <property type="match status" value="1"/>
</dbReference>
<dbReference type="PANTHER" id="PTHR30154:SF45">
    <property type="entry name" value="TRANSCRIPTIONAL REGULATORY PROTEIN (PROBABLY ASNC-FAMILY)-RELATED"/>
    <property type="match status" value="1"/>
</dbReference>
<dbReference type="GO" id="GO:0043200">
    <property type="term" value="P:response to amino acid"/>
    <property type="evidence" value="ECO:0007669"/>
    <property type="project" value="TreeGrafter"/>
</dbReference>
<keyword evidence="1" id="KW-0805">Transcription regulation</keyword>
<dbReference type="Gene3D" id="3.30.70.920">
    <property type="match status" value="1"/>
</dbReference>
<dbReference type="PROSITE" id="PS00519">
    <property type="entry name" value="HTH_ASNC_1"/>
    <property type="match status" value="1"/>
</dbReference>
<reference evidence="5 6" key="1">
    <citation type="submission" date="2016-10" db="EMBL/GenBank/DDBJ databases">
        <authorList>
            <person name="de Groot N.N."/>
        </authorList>
    </citation>
    <scope>NUCLEOTIDE SEQUENCE [LARGE SCALE GENOMIC DNA]</scope>
    <source>
        <strain evidence="6">P4-7,KCTC 19426,CECT 7604</strain>
    </source>
</reference>
<proteinExistence type="predicted"/>
<dbReference type="Pfam" id="PF01037">
    <property type="entry name" value="AsnC_trans_reg"/>
    <property type="match status" value="1"/>
</dbReference>
<evidence type="ECO:0000259" key="4">
    <source>
        <dbReference type="PROSITE" id="PS50956"/>
    </source>
</evidence>
<dbReference type="AlphaFoldDB" id="A0A1H0NV82"/>
<accession>A0A1H0NV82</accession>
<dbReference type="SUPFAM" id="SSF54909">
    <property type="entry name" value="Dimeric alpha+beta barrel"/>
    <property type="match status" value="1"/>
</dbReference>
<keyword evidence="2 5" id="KW-0238">DNA-binding</keyword>
<dbReference type="PROSITE" id="PS50956">
    <property type="entry name" value="HTH_ASNC_2"/>
    <property type="match status" value="1"/>
</dbReference>
<keyword evidence="3" id="KW-0804">Transcription</keyword>
<dbReference type="PANTHER" id="PTHR30154">
    <property type="entry name" value="LEUCINE-RESPONSIVE REGULATORY PROTEIN"/>
    <property type="match status" value="1"/>
</dbReference>
<dbReference type="Gene3D" id="1.10.10.10">
    <property type="entry name" value="Winged helix-like DNA-binding domain superfamily/Winged helix DNA-binding domain"/>
    <property type="match status" value="1"/>
</dbReference>
<dbReference type="InterPro" id="IPR036390">
    <property type="entry name" value="WH_DNA-bd_sf"/>
</dbReference>
<dbReference type="SUPFAM" id="SSF46785">
    <property type="entry name" value="Winged helix' DNA-binding domain"/>
    <property type="match status" value="1"/>
</dbReference>
<name>A0A1H0NV82_9ACTN</name>
<feature type="domain" description="HTH asnC-type" evidence="4">
    <location>
        <begin position="3"/>
        <end position="64"/>
    </location>
</feature>
<evidence type="ECO:0000313" key="6">
    <source>
        <dbReference type="Proteomes" id="UP000198741"/>
    </source>
</evidence>
<dbReference type="Pfam" id="PF13404">
    <property type="entry name" value="HTH_AsnC-type"/>
    <property type="match status" value="1"/>
</dbReference>
<protein>
    <submittedName>
        <fullName evidence="5">DNA-binding transcriptional regulator, Lrp family</fullName>
    </submittedName>
</protein>
<evidence type="ECO:0000313" key="5">
    <source>
        <dbReference type="EMBL" id="SDO96569.1"/>
    </source>
</evidence>
<evidence type="ECO:0000256" key="1">
    <source>
        <dbReference type="ARBA" id="ARBA00023015"/>
    </source>
</evidence>
<dbReference type="PRINTS" id="PR00033">
    <property type="entry name" value="HTHASNC"/>
</dbReference>
<dbReference type="InterPro" id="IPR019887">
    <property type="entry name" value="Tscrpt_reg_AsnC/Lrp_C"/>
</dbReference>
<organism evidence="5 6">
    <name type="scientific">Nakamurella panacisegetis</name>
    <dbReference type="NCBI Taxonomy" id="1090615"/>
    <lineage>
        <taxon>Bacteria</taxon>
        <taxon>Bacillati</taxon>
        <taxon>Actinomycetota</taxon>
        <taxon>Actinomycetes</taxon>
        <taxon>Nakamurellales</taxon>
        <taxon>Nakamurellaceae</taxon>
        <taxon>Nakamurella</taxon>
    </lineage>
</organism>
<dbReference type="InterPro" id="IPR011008">
    <property type="entry name" value="Dimeric_a/b-barrel"/>
</dbReference>